<accession>J3NC39</accession>
<name>J3NC39_ORYBR</name>
<dbReference type="Gene3D" id="1.10.10.10">
    <property type="entry name" value="Winged helix-like DNA-binding domain superfamily/Winged helix DNA-binding domain"/>
    <property type="match status" value="1"/>
</dbReference>
<dbReference type="InterPro" id="IPR032675">
    <property type="entry name" value="LRR_dom_sf"/>
</dbReference>
<dbReference type="InterPro" id="IPR036388">
    <property type="entry name" value="WH-like_DNA-bd_sf"/>
</dbReference>
<dbReference type="InterPro" id="IPR027417">
    <property type="entry name" value="P-loop_NTPase"/>
</dbReference>
<keyword evidence="4" id="KW-1133">Transmembrane helix</keyword>
<dbReference type="SUPFAM" id="SSF52540">
    <property type="entry name" value="P-loop containing nucleoside triphosphate hydrolases"/>
    <property type="match status" value="1"/>
</dbReference>
<evidence type="ECO:0000313" key="8">
    <source>
        <dbReference type="Proteomes" id="UP000006038"/>
    </source>
</evidence>
<evidence type="ECO:0000256" key="1">
    <source>
        <dbReference type="ARBA" id="ARBA00022614"/>
    </source>
</evidence>
<protein>
    <recommendedName>
        <fullName evidence="9">NB-ARC domain-containing protein</fullName>
    </recommendedName>
</protein>
<dbReference type="AlphaFoldDB" id="J3NC39"/>
<evidence type="ECO:0008006" key="9">
    <source>
        <dbReference type="Google" id="ProtNLM"/>
    </source>
</evidence>
<dbReference type="HOGENOM" id="CLU_000837_8_6_1"/>
<reference evidence="7" key="2">
    <citation type="submission" date="2013-04" db="UniProtKB">
        <authorList>
            <consortium name="EnsemblPlants"/>
        </authorList>
    </citation>
    <scope>IDENTIFICATION</scope>
</reference>
<proteinExistence type="predicted"/>
<dbReference type="PANTHER" id="PTHR47186">
    <property type="entry name" value="LEUCINE-RICH REPEAT-CONTAINING PROTEIN 57"/>
    <property type="match status" value="1"/>
</dbReference>
<keyword evidence="2" id="KW-0677">Repeat</keyword>
<evidence type="ECO:0000259" key="5">
    <source>
        <dbReference type="Pfam" id="PF23559"/>
    </source>
</evidence>
<evidence type="ECO:0000313" key="7">
    <source>
        <dbReference type="EnsemblPlants" id="OB12G15470.1"/>
    </source>
</evidence>
<evidence type="ECO:0000259" key="6">
    <source>
        <dbReference type="Pfam" id="PF23598"/>
    </source>
</evidence>
<dbReference type="InterPro" id="IPR003591">
    <property type="entry name" value="Leu-rich_rpt_typical-subtyp"/>
</dbReference>
<keyword evidence="1" id="KW-0433">Leucine-rich repeat</keyword>
<organism evidence="7">
    <name type="scientific">Oryza brachyantha</name>
    <name type="common">malo sina</name>
    <dbReference type="NCBI Taxonomy" id="4533"/>
    <lineage>
        <taxon>Eukaryota</taxon>
        <taxon>Viridiplantae</taxon>
        <taxon>Streptophyta</taxon>
        <taxon>Embryophyta</taxon>
        <taxon>Tracheophyta</taxon>
        <taxon>Spermatophyta</taxon>
        <taxon>Magnoliopsida</taxon>
        <taxon>Liliopsida</taxon>
        <taxon>Poales</taxon>
        <taxon>Poaceae</taxon>
        <taxon>BOP clade</taxon>
        <taxon>Oryzoideae</taxon>
        <taxon>Oryzeae</taxon>
        <taxon>Oryzinae</taxon>
        <taxon>Oryza</taxon>
    </lineage>
</organism>
<feature type="domain" description="Disease resistance protein winged helix" evidence="5">
    <location>
        <begin position="98"/>
        <end position="160"/>
    </location>
</feature>
<dbReference type="GO" id="GO:0006952">
    <property type="term" value="P:defense response"/>
    <property type="evidence" value="ECO:0007669"/>
    <property type="project" value="UniProtKB-KW"/>
</dbReference>
<keyword evidence="3" id="KW-0611">Plant defense</keyword>
<evidence type="ECO:0000256" key="3">
    <source>
        <dbReference type="ARBA" id="ARBA00022821"/>
    </source>
</evidence>
<dbReference type="InterPro" id="IPR058922">
    <property type="entry name" value="WHD_DRP"/>
</dbReference>
<keyword evidence="4" id="KW-0812">Transmembrane</keyword>
<keyword evidence="4" id="KW-0472">Membrane</keyword>
<dbReference type="Pfam" id="PF23598">
    <property type="entry name" value="LRR_14"/>
    <property type="match status" value="1"/>
</dbReference>
<dbReference type="PANTHER" id="PTHR47186:SF49">
    <property type="entry name" value="NB-ARC DOMAIN-CONTAINING PROTEIN"/>
    <property type="match status" value="1"/>
</dbReference>
<dbReference type="Gramene" id="OB12G15470.1">
    <property type="protein sequence ID" value="OB12G15470.1"/>
    <property type="gene ID" value="OB12G15470"/>
</dbReference>
<evidence type="ECO:0000256" key="2">
    <source>
        <dbReference type="ARBA" id="ARBA00022737"/>
    </source>
</evidence>
<dbReference type="Pfam" id="PF23559">
    <property type="entry name" value="WHD_DRP"/>
    <property type="match status" value="1"/>
</dbReference>
<dbReference type="EnsemblPlants" id="OB12G15470.1">
    <property type="protein sequence ID" value="OB12G15470.1"/>
    <property type="gene ID" value="OB12G15470"/>
</dbReference>
<feature type="transmembrane region" description="Helical" evidence="4">
    <location>
        <begin position="836"/>
        <end position="855"/>
    </location>
</feature>
<dbReference type="InterPro" id="IPR055414">
    <property type="entry name" value="LRR_R13L4/SHOC2-like"/>
</dbReference>
<evidence type="ECO:0000256" key="4">
    <source>
        <dbReference type="SAM" id="Phobius"/>
    </source>
</evidence>
<dbReference type="SMART" id="SM00369">
    <property type="entry name" value="LRR_TYP"/>
    <property type="match status" value="3"/>
</dbReference>
<keyword evidence="8" id="KW-1185">Reference proteome</keyword>
<reference evidence="7" key="1">
    <citation type="journal article" date="2013" name="Nat. Commun.">
        <title>Whole-genome sequencing of Oryza brachyantha reveals mechanisms underlying Oryza genome evolution.</title>
        <authorList>
            <person name="Chen J."/>
            <person name="Huang Q."/>
            <person name="Gao D."/>
            <person name="Wang J."/>
            <person name="Lang Y."/>
            <person name="Liu T."/>
            <person name="Li B."/>
            <person name="Bai Z."/>
            <person name="Luis Goicoechea J."/>
            <person name="Liang C."/>
            <person name="Chen C."/>
            <person name="Zhang W."/>
            <person name="Sun S."/>
            <person name="Liao Y."/>
            <person name="Zhang X."/>
            <person name="Yang L."/>
            <person name="Song C."/>
            <person name="Wang M."/>
            <person name="Shi J."/>
            <person name="Liu G."/>
            <person name="Liu J."/>
            <person name="Zhou H."/>
            <person name="Zhou W."/>
            <person name="Yu Q."/>
            <person name="An N."/>
            <person name="Chen Y."/>
            <person name="Cai Q."/>
            <person name="Wang B."/>
            <person name="Liu B."/>
            <person name="Min J."/>
            <person name="Huang Y."/>
            <person name="Wu H."/>
            <person name="Li Z."/>
            <person name="Zhang Y."/>
            <person name="Yin Y."/>
            <person name="Song W."/>
            <person name="Jiang J."/>
            <person name="Jackson S.A."/>
            <person name="Wing R.A."/>
            <person name="Wang J."/>
            <person name="Chen M."/>
        </authorList>
    </citation>
    <scope>NUCLEOTIDE SEQUENCE [LARGE SCALE GENOMIC DNA]</scope>
    <source>
        <strain evidence="7">cv. IRGC 101232</strain>
    </source>
</reference>
<feature type="domain" description="Disease resistance R13L4/SHOC-2-like LRR" evidence="6">
    <location>
        <begin position="208"/>
        <end position="588"/>
    </location>
</feature>
<dbReference type="eggNOG" id="KOG4658">
    <property type="taxonomic scope" value="Eukaryota"/>
</dbReference>
<dbReference type="SUPFAM" id="SSF52058">
    <property type="entry name" value="L domain-like"/>
    <property type="match status" value="1"/>
</dbReference>
<dbReference type="Proteomes" id="UP000006038">
    <property type="component" value="Chromosome 12"/>
</dbReference>
<sequence length="873" mass="99315">MGFNCLQVVSADKDELVIENLKSIGFGILERCGGLPVAIKAIAGILIHKEINEIEWGKVLTSPSWSVDGLPDDINHAIYLSYDDLAPCLKQCLLYFSLFPTHSCPSRNSIIQLWISEGFVNGNSNEREELGKEYYNELMMRNLIQKGLSTDWIMHDVVRSFCQHVASDEALASHVGRLKDTDLDSKRYRWLCVQNISNCRNFQKQDSVRTLHLYGRDNGNLNLSDLCSTFSSLRVLQVTKVQHIISIDSLCQLKNLRFLIFDYTQISRLPDDIGKMKFLEYIGISNCEEIEELPGSIIKLERLRCVNLFRTSINSIPRGFSELTNLRTVFSFPAQMCSTSSKEEWCSLQELGPLSDLWSLSLVGLENVSCGSFAAKAKLGTKKHLTLLNLNCKDNQLGDDGLLREEGDISMDEQRRIEEVFDELCPPHSLEVLTIRGYSGQRLPRWMAWKAAAKFDKLRSVWLEGLAYCTKLPDGLLHFPCLKFLTINSAPTIKSIEQHHGNYHNHSQAAVPFPKLEFLEFTGMLEWEEWVWEDTMQAMPLLEKLVLSRCKLRELPLGLASHAKSLKFLKLYKVQNLKSLKNLSSVVDLDVQDNPSMEGITSMPKLRILNIVYCPKLTVLEGIPALQTLFLTDYSMKTLPGYLQDVKPRSLVLDCTLPLLSDISMGPSSSEWDKISHIQQIHGYAPEMHIRRRWYVSYKASKLETNIACSSKSRGIIDGLLMDKERQAEEFLTNQARHAKEMRMVVTRQWSLEPHNNIRELSICGYLGYIVAFSIENLPVENLVPVNLVKRCMTVCCPQSVLDRKPHKEFSLGRTLRHPNDSLEGNAYSTTERSMLIQWIGAAWLSYIFVLTLVASPKMDDLNLIHDPRIVAS</sequence>
<dbReference type="Gene3D" id="3.80.10.10">
    <property type="entry name" value="Ribonuclease Inhibitor"/>
    <property type="match status" value="1"/>
</dbReference>